<evidence type="ECO:0000256" key="5">
    <source>
        <dbReference type="ARBA" id="ARBA00022840"/>
    </source>
</evidence>
<name>A0A2T0NBR2_9ACTN</name>
<feature type="region of interest" description="Disordered" evidence="6">
    <location>
        <begin position="297"/>
        <end position="565"/>
    </location>
</feature>
<dbReference type="Proteomes" id="UP000238312">
    <property type="component" value="Unassembled WGS sequence"/>
</dbReference>
<feature type="compositionally biased region" description="Gly residues" evidence="6">
    <location>
        <begin position="299"/>
        <end position="319"/>
    </location>
</feature>
<evidence type="ECO:0000256" key="4">
    <source>
        <dbReference type="ARBA" id="ARBA00022777"/>
    </source>
</evidence>
<dbReference type="SUPFAM" id="SSF56112">
    <property type="entry name" value="Protein kinase-like (PK-like)"/>
    <property type="match status" value="1"/>
</dbReference>
<evidence type="ECO:0000313" key="9">
    <source>
        <dbReference type="Proteomes" id="UP000238312"/>
    </source>
</evidence>
<dbReference type="GO" id="GO:0004674">
    <property type="term" value="F:protein serine/threonine kinase activity"/>
    <property type="evidence" value="ECO:0007669"/>
    <property type="project" value="UniProtKB-KW"/>
</dbReference>
<sequence length="826" mass="80793">MNQFQPLAADDPRRLGAFDIVARLGEGGQGVVYLGKSDSGEQVAVKLLHHALVADTDARTRFLREVAVAQRVARFCTAPVLHADLDGSRPYIVSEYVPGPSLRELVINEGPRRGAALERLAISTATALAAIHRAGILHRDFKPANVLMGPEGPVVIDFGIARALDSPGATATGMAMGTPSYLAPEQLSGAAVSEAADVFAWGVTMVFAATGKPAFGADSIPVVMNRILNEEPELEQMEGGVLGDLVAACLSKDPAQRPSADELIVHLTGQPAPNAAVEPITGRQKTAGAAAAGAAAAHAGGGAGGAGGPKGAGGSGGAAGSAQDNYPGPWHQPTGPVAVGGPQQTGPQSVAPPQTGDYGHAAAAAQGGPAGHAPQAGAQAGAPHGGQGAPLAGAPQAGPLGTPQAGPQGAAQAGPLGTPQAGPQGAAQGGPQAGMAPGAQAGMGQGGQAGGAFGAQQPGGFPPGAPQPPHGPAQGGIGMQASGMPHGPGVPPGGPFPGGPGHPGGPGARHGAGGPGVSGPGIGGPGAGPSAGGPGAGGPGSGGPGAGHGAGGPGAGGQSGDGVPAKQRRTLTLALSGAAAAALLVVAGAVVVQANSGKEVPVVAVGNTSEPDGGSGAGQPGEPPESVPIPTDSTPPVPTLDIEEKKTRKPTREPVAQVPNPATQAPRPQTTTSRPQATPTKKKSRNMVEPDPDPSTRPFDEQGKATDQPAKPSQPPLKPNTATPVGVCGAGYKVINSHKLGEGATTYLLYHAGAGKNCVVTISRMVIPGKVNMNAILQVKGGSSGSNPGKFTSYAGPVRLAAKKKCVIWGGTWHKTSWKSGWSHCT</sequence>
<keyword evidence="5" id="KW-0067">ATP-binding</keyword>
<dbReference type="InterPro" id="IPR000719">
    <property type="entry name" value="Prot_kinase_dom"/>
</dbReference>
<dbReference type="AlphaFoldDB" id="A0A2T0NBR2"/>
<feature type="compositionally biased region" description="Basic and acidic residues" evidence="6">
    <location>
        <begin position="642"/>
        <end position="652"/>
    </location>
</feature>
<dbReference type="InterPro" id="IPR008271">
    <property type="entry name" value="Ser/Thr_kinase_AS"/>
</dbReference>
<feature type="domain" description="Protein kinase" evidence="7">
    <location>
        <begin position="18"/>
        <end position="269"/>
    </location>
</feature>
<feature type="compositionally biased region" description="Low complexity" evidence="6">
    <location>
        <begin position="359"/>
        <end position="382"/>
    </location>
</feature>
<evidence type="ECO:0000256" key="1">
    <source>
        <dbReference type="ARBA" id="ARBA00012513"/>
    </source>
</evidence>
<reference evidence="8 9" key="1">
    <citation type="submission" date="2018-03" db="EMBL/GenBank/DDBJ databases">
        <title>Genomic Encyclopedia of Type Strains, Phase III (KMG-III): the genomes of soil and plant-associated and newly described type strains.</title>
        <authorList>
            <person name="Whitman W."/>
        </authorList>
    </citation>
    <scope>NUCLEOTIDE SEQUENCE [LARGE SCALE GENOMIC DNA]</scope>
    <source>
        <strain evidence="8 9">CGMCC 4.7104</strain>
    </source>
</reference>
<protein>
    <recommendedName>
        <fullName evidence="1">non-specific serine/threonine protein kinase</fullName>
        <ecNumber evidence="1">2.7.11.1</ecNumber>
    </recommendedName>
</protein>
<feature type="compositionally biased region" description="Gly residues" evidence="6">
    <location>
        <begin position="501"/>
        <end position="560"/>
    </location>
</feature>
<dbReference type="InterPro" id="IPR011009">
    <property type="entry name" value="Kinase-like_dom_sf"/>
</dbReference>
<comment type="caution">
    <text evidence="8">The sequence shown here is derived from an EMBL/GenBank/DDBJ whole genome shotgun (WGS) entry which is preliminary data.</text>
</comment>
<dbReference type="EC" id="2.7.11.1" evidence="1"/>
<evidence type="ECO:0000256" key="6">
    <source>
        <dbReference type="SAM" id="MobiDB-lite"/>
    </source>
</evidence>
<feature type="compositionally biased region" description="Low complexity" evidence="6">
    <location>
        <begin position="389"/>
        <end position="426"/>
    </location>
</feature>
<dbReference type="Pfam" id="PF00069">
    <property type="entry name" value="Pkinase"/>
    <property type="match status" value="1"/>
</dbReference>
<feature type="compositionally biased region" description="Pro residues" evidence="6">
    <location>
        <begin position="621"/>
        <end position="638"/>
    </location>
</feature>
<evidence type="ECO:0000259" key="7">
    <source>
        <dbReference type="PROSITE" id="PS50011"/>
    </source>
</evidence>
<proteinExistence type="predicted"/>
<gene>
    <name evidence="8" type="ORF">B0I32_101515</name>
</gene>
<accession>A0A2T0NBR2</accession>
<evidence type="ECO:0000256" key="3">
    <source>
        <dbReference type="ARBA" id="ARBA00022741"/>
    </source>
</evidence>
<dbReference type="EMBL" id="PVNG01000001">
    <property type="protein sequence ID" value="PRX70427.1"/>
    <property type="molecule type" value="Genomic_DNA"/>
</dbReference>
<dbReference type="PANTHER" id="PTHR43671:SF13">
    <property type="entry name" value="SERINE_THREONINE-PROTEIN KINASE NEK2"/>
    <property type="match status" value="1"/>
</dbReference>
<dbReference type="Gene3D" id="3.30.200.20">
    <property type="entry name" value="Phosphorylase Kinase, domain 1"/>
    <property type="match status" value="1"/>
</dbReference>
<feature type="compositionally biased region" description="Pro residues" evidence="6">
    <location>
        <begin position="460"/>
        <end position="471"/>
    </location>
</feature>
<dbReference type="PROSITE" id="PS00108">
    <property type="entry name" value="PROTEIN_KINASE_ST"/>
    <property type="match status" value="1"/>
</dbReference>
<feature type="compositionally biased region" description="Pro residues" evidence="6">
    <location>
        <begin position="488"/>
        <end position="500"/>
    </location>
</feature>
<keyword evidence="2" id="KW-0808">Transferase</keyword>
<keyword evidence="9" id="KW-1185">Reference proteome</keyword>
<organism evidence="8 9">
    <name type="scientific">Nonomuraea fuscirosea</name>
    <dbReference type="NCBI Taxonomy" id="1291556"/>
    <lineage>
        <taxon>Bacteria</taxon>
        <taxon>Bacillati</taxon>
        <taxon>Actinomycetota</taxon>
        <taxon>Actinomycetes</taxon>
        <taxon>Streptosporangiales</taxon>
        <taxon>Streptosporangiaceae</taxon>
        <taxon>Nonomuraea</taxon>
    </lineage>
</organism>
<keyword evidence="4 8" id="KW-0418">Kinase</keyword>
<dbReference type="CDD" id="cd14014">
    <property type="entry name" value="STKc_PknB_like"/>
    <property type="match status" value="1"/>
</dbReference>
<feature type="compositionally biased region" description="Polar residues" evidence="6">
    <location>
        <begin position="342"/>
        <end position="352"/>
    </location>
</feature>
<feature type="region of interest" description="Disordered" evidence="6">
    <location>
        <begin position="604"/>
        <end position="722"/>
    </location>
</feature>
<dbReference type="RefSeq" id="WP_106234529.1">
    <property type="nucleotide sequence ID" value="NZ_PVNG01000001.1"/>
</dbReference>
<keyword evidence="3" id="KW-0547">Nucleotide-binding</keyword>
<keyword evidence="8" id="KW-0723">Serine/threonine-protein kinase</keyword>
<evidence type="ECO:0000256" key="2">
    <source>
        <dbReference type="ARBA" id="ARBA00022679"/>
    </source>
</evidence>
<dbReference type="PROSITE" id="PS50011">
    <property type="entry name" value="PROTEIN_KINASE_DOM"/>
    <property type="match status" value="1"/>
</dbReference>
<dbReference type="PANTHER" id="PTHR43671">
    <property type="entry name" value="SERINE/THREONINE-PROTEIN KINASE NEK"/>
    <property type="match status" value="1"/>
</dbReference>
<evidence type="ECO:0000313" key="8">
    <source>
        <dbReference type="EMBL" id="PRX70427.1"/>
    </source>
</evidence>
<dbReference type="OrthoDB" id="3915799at2"/>
<dbReference type="Gene3D" id="1.10.510.10">
    <property type="entry name" value="Transferase(Phosphotransferase) domain 1"/>
    <property type="match status" value="1"/>
</dbReference>
<feature type="compositionally biased region" description="Gly residues" evidence="6">
    <location>
        <begin position="441"/>
        <end position="453"/>
    </location>
</feature>
<dbReference type="InterPro" id="IPR050660">
    <property type="entry name" value="NEK_Ser/Thr_kinase"/>
</dbReference>
<feature type="compositionally biased region" description="Low complexity" evidence="6">
    <location>
        <begin position="659"/>
        <end position="679"/>
    </location>
</feature>
<dbReference type="GO" id="GO:0005524">
    <property type="term" value="F:ATP binding"/>
    <property type="evidence" value="ECO:0007669"/>
    <property type="project" value="UniProtKB-KW"/>
</dbReference>